<keyword evidence="1" id="KW-0812">Transmembrane</keyword>
<feature type="domain" description="DUF4220" evidence="2">
    <location>
        <begin position="50"/>
        <end position="353"/>
    </location>
</feature>
<dbReference type="KEGG" id="sita:101784947"/>
<organism evidence="3">
    <name type="scientific">Setaria italica</name>
    <name type="common">Foxtail millet</name>
    <name type="synonym">Panicum italicum</name>
    <dbReference type="NCBI Taxonomy" id="4555"/>
    <lineage>
        <taxon>Eukaryota</taxon>
        <taxon>Viridiplantae</taxon>
        <taxon>Streptophyta</taxon>
        <taxon>Embryophyta</taxon>
        <taxon>Tracheophyta</taxon>
        <taxon>Spermatophyta</taxon>
        <taxon>Magnoliopsida</taxon>
        <taxon>Liliopsida</taxon>
        <taxon>Poales</taxon>
        <taxon>Poaceae</taxon>
        <taxon>PACMAD clade</taxon>
        <taxon>Panicoideae</taxon>
        <taxon>Panicodae</taxon>
        <taxon>Paniceae</taxon>
        <taxon>Cenchrinae</taxon>
        <taxon>Setaria</taxon>
    </lineage>
</organism>
<gene>
    <name evidence="3" type="ORF">SETIT_8G189500v2</name>
</gene>
<proteinExistence type="predicted"/>
<dbReference type="EMBL" id="CM003535">
    <property type="protein sequence ID" value="RCV39023.1"/>
    <property type="molecule type" value="Genomic_DNA"/>
</dbReference>
<dbReference type="AlphaFoldDB" id="A0A368S9K9"/>
<dbReference type="STRING" id="4555.A0A368S9K9"/>
<dbReference type="OrthoDB" id="668728at2759"/>
<keyword evidence="1" id="KW-1133">Transmembrane helix</keyword>
<reference evidence="3" key="2">
    <citation type="submission" date="2015-07" db="EMBL/GenBank/DDBJ databases">
        <authorList>
            <person name="Noorani M."/>
        </authorList>
    </citation>
    <scope>NUCLEOTIDE SEQUENCE</scope>
    <source>
        <strain evidence="3">Yugu1</strain>
    </source>
</reference>
<feature type="transmembrane region" description="Helical" evidence="1">
    <location>
        <begin position="16"/>
        <end position="35"/>
    </location>
</feature>
<accession>A0A368S9K9</accession>
<evidence type="ECO:0000256" key="1">
    <source>
        <dbReference type="SAM" id="Phobius"/>
    </source>
</evidence>
<dbReference type="Pfam" id="PF13968">
    <property type="entry name" value="DUF4220"/>
    <property type="match status" value="1"/>
</dbReference>
<feature type="transmembrane region" description="Helical" evidence="1">
    <location>
        <begin position="47"/>
        <end position="65"/>
    </location>
</feature>
<dbReference type="InterPro" id="IPR007658">
    <property type="entry name" value="DUF594"/>
</dbReference>
<reference evidence="3" key="1">
    <citation type="journal article" date="2012" name="Nat. Biotechnol.">
        <title>Reference genome sequence of the model plant Setaria.</title>
        <authorList>
            <person name="Bennetzen J.L."/>
            <person name="Schmutz J."/>
            <person name="Wang H."/>
            <person name="Percifield R."/>
            <person name="Hawkins J."/>
            <person name="Pontaroli A.C."/>
            <person name="Estep M."/>
            <person name="Feng L."/>
            <person name="Vaughn J.N."/>
            <person name="Grimwood J."/>
            <person name="Jenkins J."/>
            <person name="Barry K."/>
            <person name="Lindquist E."/>
            <person name="Hellsten U."/>
            <person name="Deshpande S."/>
            <person name="Wang X."/>
            <person name="Wu X."/>
            <person name="Mitros T."/>
            <person name="Triplett J."/>
            <person name="Yang X."/>
            <person name="Ye C.Y."/>
            <person name="Mauro-Herrera M."/>
            <person name="Wang L."/>
            <person name="Li P."/>
            <person name="Sharma M."/>
            <person name="Sharma R."/>
            <person name="Ronald P.C."/>
            <person name="Panaud O."/>
            <person name="Kellogg E.A."/>
            <person name="Brutnell T.P."/>
            <person name="Doust A.N."/>
            <person name="Tuskan G.A."/>
            <person name="Rokhsar D."/>
            <person name="Devos K.M."/>
        </authorList>
    </citation>
    <scope>NUCLEOTIDE SEQUENCE [LARGE SCALE GENOMIC DNA]</scope>
    <source>
        <strain evidence="3">Yugu1</strain>
    </source>
</reference>
<evidence type="ECO:0000313" key="3">
    <source>
        <dbReference type="EMBL" id="RCV39023.1"/>
    </source>
</evidence>
<evidence type="ECO:0000259" key="2">
    <source>
        <dbReference type="Pfam" id="PF13968"/>
    </source>
</evidence>
<feature type="transmembrane region" description="Helical" evidence="1">
    <location>
        <begin position="284"/>
        <end position="306"/>
    </location>
</feature>
<sequence length="631" mass="71779">MSAMESFVKVFNEFEIQLLVLLSFTLQLFLFFAGNLRRSSSNRLLRLSLWAAYLGADLAAVYALGYLSRHQQTQQLVFFWAPFLLIHLGGQDTITAFALEDNNLWLRHLLNLVTQVTLALYVFWKSIGRHNNTELLISGTFAFVAGMIKYGERTWSLKFGSITSLESSAAHRYRKEPPQGTASDVAPFVGDALESMPSVLDAFSKRTLREPLRGFVNTIDDCDQMIRMVRLQLGMMYDDLYTKAPVLRTRTGVILRCISEASVIVAFALFHVSEKQRYSKADIAITYSLFVGCFFLDVCSMFIPMMSPWTWAWLKAHKCHALARLSLFVFYCDIGYPKMKLRWPNSVGQYNFHSWRLSTDSDLQPRTCTQHIMILLRKLFVDLFRVEQKKLFWLSKILDTEFTDVDIMILEGVAEELTDLLSSELDNAKEWTHMAALLSWLQGHFVLDFGMGIIRMHYVTETYLRKYASDSDMKANAGLMEVCRKLSEYMMYLLVTHPSILPLSISAEAALDGFRTLEQADMYSAGLDPSKETLEELARMWTRLLLYAAGKSHPGMHAALLSGGGELITFAWLLMVHYGVGNSGIIEIQLTNKDLAQQVNLGRFYAFCVPPEQQSDPFFGKQRARNPVTGG</sequence>
<protein>
    <recommendedName>
        <fullName evidence="2">DUF4220 domain-containing protein</fullName>
    </recommendedName>
</protein>
<dbReference type="PANTHER" id="PTHR31325">
    <property type="entry name" value="OS01G0798800 PROTEIN-RELATED"/>
    <property type="match status" value="1"/>
</dbReference>
<dbReference type="Pfam" id="PF04578">
    <property type="entry name" value="DUF594"/>
    <property type="match status" value="1"/>
</dbReference>
<feature type="transmembrane region" description="Helical" evidence="1">
    <location>
        <begin position="77"/>
        <end position="99"/>
    </location>
</feature>
<name>A0A368S9K9_SETIT</name>
<keyword evidence="1" id="KW-0472">Membrane</keyword>
<dbReference type="InterPro" id="IPR025315">
    <property type="entry name" value="DUF4220"/>
</dbReference>